<organism evidence="2 3">
    <name type="scientific">Suillus placidus</name>
    <dbReference type="NCBI Taxonomy" id="48579"/>
    <lineage>
        <taxon>Eukaryota</taxon>
        <taxon>Fungi</taxon>
        <taxon>Dikarya</taxon>
        <taxon>Basidiomycota</taxon>
        <taxon>Agaricomycotina</taxon>
        <taxon>Agaricomycetes</taxon>
        <taxon>Agaricomycetidae</taxon>
        <taxon>Boletales</taxon>
        <taxon>Suillineae</taxon>
        <taxon>Suillaceae</taxon>
        <taxon>Suillus</taxon>
    </lineage>
</organism>
<protein>
    <submittedName>
        <fullName evidence="2">Uncharacterized protein</fullName>
    </submittedName>
</protein>
<name>A0A9P6ZS64_9AGAM</name>
<evidence type="ECO:0000256" key="1">
    <source>
        <dbReference type="SAM" id="MobiDB-lite"/>
    </source>
</evidence>
<keyword evidence="3" id="KW-1185">Reference proteome</keyword>
<gene>
    <name evidence="2" type="ORF">EV702DRAFT_1046684</name>
</gene>
<dbReference type="OrthoDB" id="10252740at2759"/>
<comment type="caution">
    <text evidence="2">The sequence shown here is derived from an EMBL/GenBank/DDBJ whole genome shotgun (WGS) entry which is preliminary data.</text>
</comment>
<feature type="compositionally biased region" description="Basic and acidic residues" evidence="1">
    <location>
        <begin position="21"/>
        <end position="42"/>
    </location>
</feature>
<feature type="region of interest" description="Disordered" evidence="1">
    <location>
        <begin position="18"/>
        <end position="42"/>
    </location>
</feature>
<sequence length="157" mass="17861">MFCNLVVYRISTAGDWDDETDPSRRCTPPRERSVQRDSAKEEAVCNAQGRTTGIFNRLPPEKIDELRKLVYFNYHKRAITEFGEHNRAPCASVAEMITGVCGGVPMWGVLHLACYDQYPHQEKIDELRKLVYCAIAEFGEYALTGKEEIEDITGELV</sequence>
<evidence type="ECO:0000313" key="2">
    <source>
        <dbReference type="EMBL" id="KAG1775795.1"/>
    </source>
</evidence>
<proteinExistence type="predicted"/>
<accession>A0A9P6ZS64</accession>
<evidence type="ECO:0000313" key="3">
    <source>
        <dbReference type="Proteomes" id="UP000714275"/>
    </source>
</evidence>
<dbReference type="AlphaFoldDB" id="A0A9P6ZS64"/>
<dbReference type="EMBL" id="JABBWD010000031">
    <property type="protein sequence ID" value="KAG1775795.1"/>
    <property type="molecule type" value="Genomic_DNA"/>
</dbReference>
<reference evidence="2" key="1">
    <citation type="journal article" date="2020" name="New Phytol.">
        <title>Comparative genomics reveals dynamic genome evolution in host specialist ectomycorrhizal fungi.</title>
        <authorList>
            <person name="Lofgren L.A."/>
            <person name="Nguyen N.H."/>
            <person name="Vilgalys R."/>
            <person name="Ruytinx J."/>
            <person name="Liao H.L."/>
            <person name="Branco S."/>
            <person name="Kuo A."/>
            <person name="LaButti K."/>
            <person name="Lipzen A."/>
            <person name="Andreopoulos W."/>
            <person name="Pangilinan J."/>
            <person name="Riley R."/>
            <person name="Hundley H."/>
            <person name="Na H."/>
            <person name="Barry K."/>
            <person name="Grigoriev I.V."/>
            <person name="Stajich J.E."/>
            <person name="Kennedy P.G."/>
        </authorList>
    </citation>
    <scope>NUCLEOTIDE SEQUENCE</scope>
    <source>
        <strain evidence="2">DOB743</strain>
    </source>
</reference>
<dbReference type="Proteomes" id="UP000714275">
    <property type="component" value="Unassembled WGS sequence"/>
</dbReference>